<dbReference type="Pfam" id="PF01370">
    <property type="entry name" value="Epimerase"/>
    <property type="match status" value="1"/>
</dbReference>
<proteinExistence type="predicted"/>
<dbReference type="InterPro" id="IPR036291">
    <property type="entry name" value="NAD(P)-bd_dom_sf"/>
</dbReference>
<dbReference type="SUPFAM" id="SSF51735">
    <property type="entry name" value="NAD(P)-binding Rossmann-fold domains"/>
    <property type="match status" value="1"/>
</dbReference>
<dbReference type="PANTHER" id="PTHR43245">
    <property type="entry name" value="BIFUNCTIONAL POLYMYXIN RESISTANCE PROTEIN ARNA"/>
    <property type="match status" value="1"/>
</dbReference>
<dbReference type="EMBL" id="LR796738">
    <property type="protein sequence ID" value="CAB4162520.1"/>
    <property type="molecule type" value="Genomic_DNA"/>
</dbReference>
<dbReference type="Gene3D" id="3.40.50.720">
    <property type="entry name" value="NAD(P)-binding Rossmann-like Domain"/>
    <property type="match status" value="1"/>
</dbReference>
<dbReference type="PANTHER" id="PTHR43245:SF13">
    <property type="entry name" value="UDP-D-APIOSE_UDP-D-XYLOSE SYNTHASE 2"/>
    <property type="match status" value="1"/>
</dbReference>
<protein>
    <submittedName>
        <fullName evidence="2">WcaG Nucleoside-diphosphate-sugar epimerases</fullName>
    </submittedName>
</protein>
<dbReference type="InterPro" id="IPR050177">
    <property type="entry name" value="Lipid_A_modif_metabolic_enz"/>
</dbReference>
<organism evidence="2">
    <name type="scientific">uncultured Caudovirales phage</name>
    <dbReference type="NCBI Taxonomy" id="2100421"/>
    <lineage>
        <taxon>Viruses</taxon>
        <taxon>Duplodnaviria</taxon>
        <taxon>Heunggongvirae</taxon>
        <taxon>Uroviricota</taxon>
        <taxon>Caudoviricetes</taxon>
        <taxon>Peduoviridae</taxon>
        <taxon>Maltschvirus</taxon>
        <taxon>Maltschvirus maltsch</taxon>
    </lineage>
</organism>
<dbReference type="InterPro" id="IPR001509">
    <property type="entry name" value="Epimerase_deHydtase"/>
</dbReference>
<evidence type="ECO:0000313" key="2">
    <source>
        <dbReference type="EMBL" id="CAB4162520.1"/>
    </source>
</evidence>
<name>A0A6J5NRV9_9CAUD</name>
<gene>
    <name evidence="2" type="ORF">UFOVP783_56</name>
</gene>
<feature type="domain" description="NAD-dependent epimerase/dehydratase" evidence="1">
    <location>
        <begin position="3"/>
        <end position="184"/>
    </location>
</feature>
<evidence type="ECO:0000259" key="1">
    <source>
        <dbReference type="Pfam" id="PF01370"/>
    </source>
</evidence>
<reference evidence="2" key="1">
    <citation type="submission" date="2020-04" db="EMBL/GenBank/DDBJ databases">
        <authorList>
            <person name="Chiriac C."/>
            <person name="Salcher M."/>
            <person name="Ghai R."/>
            <person name="Kavagutti S V."/>
        </authorList>
    </citation>
    <scope>NUCLEOTIDE SEQUENCE</scope>
</reference>
<sequence>MSADIRDEDALEAAMRSADVVIHLAAISDIVRAQADPAKCIDVNVAGTRLVARYAERAGVRRLVFASSAAVYGRATGGRPSAETDEPNPSCVYGWSKLSGEKALAQFNRRGGSAISLRFFNVYGPGQRRGVVPSMLAAATAGTPLVVHGGGDVRRDFVAVRDVVRAILYFALDAHQIPGIVNVGTGTATSLESLADSILMLTKSKSGVLVDRSAKYGVRESRACTLAARRKGFTTQHSLRQGLVELISF</sequence>
<accession>A0A6J5NRV9</accession>